<name>A0A5J6KZY2_9MICO</name>
<dbReference type="SMART" id="SM00095">
    <property type="entry name" value="TR_THY"/>
    <property type="match status" value="1"/>
</dbReference>
<keyword evidence="11" id="KW-1185">Reference proteome</keyword>
<keyword evidence="5 8" id="KW-0659">Purine metabolism</keyword>
<comment type="function">
    <text evidence="2">Catalyzes the hydrolysis of 5-hydroxyisourate (HIU) to 2-oxo-4-hydroxy-4-carboxy-5-ureidoimidazoline (OHCU).</text>
</comment>
<dbReference type="InterPro" id="IPR023418">
    <property type="entry name" value="Thyroxine_BS"/>
</dbReference>
<dbReference type="PRINTS" id="PR00189">
    <property type="entry name" value="TRNSTHYRETIN"/>
</dbReference>
<evidence type="ECO:0000256" key="3">
    <source>
        <dbReference type="ARBA" id="ARBA00009850"/>
    </source>
</evidence>
<keyword evidence="6 8" id="KW-0378">Hydrolase</keyword>
<dbReference type="Gene3D" id="2.60.40.180">
    <property type="entry name" value="Transthyretin/hydroxyisourate hydrolase domain"/>
    <property type="match status" value="1"/>
</dbReference>
<dbReference type="InterPro" id="IPR000895">
    <property type="entry name" value="Transthyretin/HIU_hydrolase"/>
</dbReference>
<feature type="binding site" evidence="7">
    <location>
        <position position="7"/>
    </location>
    <ligand>
        <name>substrate</name>
    </ligand>
</feature>
<reference evidence="11" key="1">
    <citation type="submission" date="2019-09" db="EMBL/GenBank/DDBJ databases">
        <title>Mumia zhuanghuii sp. nov. isolated from the intestinal contents of plateau pika (Ochotona curzoniae) in the Qinghai-Tibet plateau of China.</title>
        <authorList>
            <person name="Tian Z."/>
        </authorList>
    </citation>
    <scope>NUCLEOTIDE SEQUENCE [LARGE SCALE GENOMIC DNA]</scope>
    <source>
        <strain evidence="11">L-031</strain>
    </source>
</reference>
<evidence type="ECO:0000256" key="4">
    <source>
        <dbReference type="ARBA" id="ARBA00011881"/>
    </source>
</evidence>
<dbReference type="InterPro" id="IPR014306">
    <property type="entry name" value="Hydroxyisourate_hydrolase"/>
</dbReference>
<evidence type="ECO:0000256" key="2">
    <source>
        <dbReference type="ARBA" id="ARBA00002704"/>
    </source>
</evidence>
<feature type="binding site" evidence="7">
    <location>
        <position position="43"/>
    </location>
    <ligand>
        <name>substrate</name>
    </ligand>
</feature>
<evidence type="ECO:0000256" key="7">
    <source>
        <dbReference type="PIRSR" id="PIRSR600895-51"/>
    </source>
</evidence>
<accession>A0A5J6KZY2</accession>
<proteinExistence type="inferred from homology"/>
<protein>
    <recommendedName>
        <fullName evidence="8">5-hydroxyisourate hydrolase</fullName>
        <shortName evidence="8">HIU hydrolase</shortName>
        <shortName evidence="8">HIUHase</shortName>
        <ecNumber evidence="8">3.5.2.17</ecNumber>
    </recommendedName>
</protein>
<evidence type="ECO:0000256" key="1">
    <source>
        <dbReference type="ARBA" id="ARBA00001043"/>
    </source>
</evidence>
<dbReference type="SUPFAM" id="SSF49472">
    <property type="entry name" value="Transthyretin (synonym: prealbumin)"/>
    <property type="match status" value="1"/>
</dbReference>
<evidence type="ECO:0000256" key="8">
    <source>
        <dbReference type="RuleBase" id="RU361270"/>
    </source>
</evidence>
<dbReference type="PANTHER" id="PTHR10395">
    <property type="entry name" value="URICASE AND TRANSTHYRETIN-RELATED"/>
    <property type="match status" value="1"/>
</dbReference>
<organism evidence="10 11">
    <name type="scientific">Microbacterium lushaniae</name>
    <dbReference type="NCBI Taxonomy" id="2614639"/>
    <lineage>
        <taxon>Bacteria</taxon>
        <taxon>Bacillati</taxon>
        <taxon>Actinomycetota</taxon>
        <taxon>Actinomycetes</taxon>
        <taxon>Micrococcales</taxon>
        <taxon>Microbacteriaceae</taxon>
        <taxon>Microbacterium</taxon>
    </lineage>
</organism>
<evidence type="ECO:0000313" key="11">
    <source>
        <dbReference type="Proteomes" id="UP000325516"/>
    </source>
</evidence>
<dbReference type="AlphaFoldDB" id="A0A5J6KZY2"/>
<dbReference type="NCBIfam" id="TIGR02962">
    <property type="entry name" value="hdxy_isourate"/>
    <property type="match status" value="1"/>
</dbReference>
<dbReference type="KEGG" id="mlz:F6J85_00515"/>
<comment type="catalytic activity">
    <reaction evidence="1 8">
        <text>5-hydroxyisourate + H2O = 5-hydroxy-2-oxo-4-ureido-2,5-dihydro-1H-imidazole-5-carboxylate + H(+)</text>
        <dbReference type="Rhea" id="RHEA:23736"/>
        <dbReference type="ChEBI" id="CHEBI:15377"/>
        <dbReference type="ChEBI" id="CHEBI:15378"/>
        <dbReference type="ChEBI" id="CHEBI:18072"/>
        <dbReference type="ChEBI" id="CHEBI:58639"/>
        <dbReference type="EC" id="3.5.2.17"/>
    </reaction>
</comment>
<evidence type="ECO:0000313" key="10">
    <source>
        <dbReference type="EMBL" id="QEW01726.1"/>
    </source>
</evidence>
<dbReference type="PANTHER" id="PTHR10395:SF7">
    <property type="entry name" value="5-HYDROXYISOURATE HYDROLASE"/>
    <property type="match status" value="1"/>
</dbReference>
<dbReference type="GO" id="GO:0006144">
    <property type="term" value="P:purine nucleobase metabolic process"/>
    <property type="evidence" value="ECO:0007669"/>
    <property type="project" value="UniProtKB-KW"/>
</dbReference>
<feature type="domain" description="Transthyretin/hydroxyisourate hydrolase" evidence="9">
    <location>
        <begin position="1"/>
        <end position="107"/>
    </location>
</feature>
<comment type="subunit">
    <text evidence="4 8">Homotetramer.</text>
</comment>
<comment type="similarity">
    <text evidence="3 8">Belongs to the transthyretin family. 5-hydroxyisourate hydrolase subfamily.</text>
</comment>
<dbReference type="EC" id="3.5.2.17" evidence="8"/>
<dbReference type="InterPro" id="IPR036817">
    <property type="entry name" value="Transthyretin/HIU_hydrolase_sf"/>
</dbReference>
<dbReference type="PROSITE" id="PS00768">
    <property type="entry name" value="TRANSTHYRETIN_1"/>
    <property type="match status" value="1"/>
</dbReference>
<dbReference type="RefSeq" id="WP_150923387.1">
    <property type="nucleotide sequence ID" value="NZ_CP044232.1"/>
</dbReference>
<dbReference type="Pfam" id="PF00576">
    <property type="entry name" value="Transthyretin"/>
    <property type="match status" value="1"/>
</dbReference>
<dbReference type="EMBL" id="CP044232">
    <property type="protein sequence ID" value="QEW01726.1"/>
    <property type="molecule type" value="Genomic_DNA"/>
</dbReference>
<dbReference type="CDD" id="cd05822">
    <property type="entry name" value="TLP_HIUase"/>
    <property type="match status" value="1"/>
</dbReference>
<evidence type="ECO:0000259" key="9">
    <source>
        <dbReference type="SMART" id="SM00095"/>
    </source>
</evidence>
<sequence>MTHLTTHVLDAVSGEPAAGIAVTLAPAAATTPLARGTTDADGRLALGPELLEAGDYGLTFRTGDYFAARGTATFHPSVTVTFTVDDSGRHLHVPLLLSPFAYSTYRGS</sequence>
<dbReference type="InterPro" id="IPR023416">
    <property type="entry name" value="Transthyretin/HIU_hydrolase_d"/>
</dbReference>
<gene>
    <name evidence="10" type="primary">uraH</name>
    <name evidence="10" type="ORF">F6J85_00515</name>
</gene>
<evidence type="ECO:0000256" key="6">
    <source>
        <dbReference type="ARBA" id="ARBA00022801"/>
    </source>
</evidence>
<dbReference type="Proteomes" id="UP000325516">
    <property type="component" value="Chromosome"/>
</dbReference>
<evidence type="ECO:0000256" key="5">
    <source>
        <dbReference type="ARBA" id="ARBA00022631"/>
    </source>
</evidence>
<dbReference type="GO" id="GO:0033971">
    <property type="term" value="F:hydroxyisourate hydrolase activity"/>
    <property type="evidence" value="ECO:0007669"/>
    <property type="project" value="UniProtKB-EC"/>
</dbReference>
<feature type="binding site" evidence="7">
    <location>
        <position position="105"/>
    </location>
    <ligand>
        <name>substrate</name>
    </ligand>
</feature>